<dbReference type="InterPro" id="IPR049427">
    <property type="entry name" value="Acyl-ACP_TE_C"/>
</dbReference>
<accession>A0A4Z0Y1Z4</accession>
<gene>
    <name evidence="3" type="ORF">CAGA_09500</name>
</gene>
<evidence type="ECO:0000313" key="3">
    <source>
        <dbReference type="EMBL" id="TGJ76877.1"/>
    </source>
</evidence>
<feature type="domain" description="Acyl-ACP thioesterase-like C-terminal" evidence="2">
    <location>
        <begin position="163"/>
        <end position="219"/>
    </location>
</feature>
<dbReference type="EMBL" id="SRMQ01000003">
    <property type="protein sequence ID" value="TGJ76877.1"/>
    <property type="molecule type" value="Genomic_DNA"/>
</dbReference>
<feature type="domain" description="Acyl-ACP thioesterase N-terminal hotdog" evidence="1">
    <location>
        <begin position="9"/>
        <end position="125"/>
    </location>
</feature>
<dbReference type="Pfam" id="PF01643">
    <property type="entry name" value="Acyl-ACP_TE"/>
    <property type="match status" value="1"/>
</dbReference>
<dbReference type="GO" id="GO:0016790">
    <property type="term" value="F:thiolester hydrolase activity"/>
    <property type="evidence" value="ECO:0007669"/>
    <property type="project" value="InterPro"/>
</dbReference>
<reference evidence="3 4" key="1">
    <citation type="submission" date="2019-04" db="EMBL/GenBank/DDBJ databases">
        <authorList>
            <person name="Poehlein A."/>
            <person name="Bengelsdorf F.R."/>
            <person name="Duerre P."/>
            <person name="Daniel R."/>
        </authorList>
    </citation>
    <scope>NUCLEOTIDE SEQUENCE [LARGE SCALE GENOMIC DNA]</scope>
    <source>
        <strain evidence="3 4">BS-1</strain>
    </source>
</reference>
<dbReference type="GO" id="GO:0006633">
    <property type="term" value="P:fatty acid biosynthetic process"/>
    <property type="evidence" value="ECO:0007669"/>
    <property type="project" value="InterPro"/>
</dbReference>
<evidence type="ECO:0000259" key="2">
    <source>
        <dbReference type="Pfam" id="PF20791"/>
    </source>
</evidence>
<keyword evidence="4" id="KW-1185">Reference proteome</keyword>
<evidence type="ECO:0000313" key="4">
    <source>
        <dbReference type="Proteomes" id="UP000297714"/>
    </source>
</evidence>
<sequence length="251" mass="28500">MDKTDLIREYSRKVRVASYEIGAQGQMKLSFLMRMCQETSEQHLDIVGLSYEKLYEDGMVFLLITNRMKIKRMPLRNEEVTIKTHPRGVCGAQFYRDFKIYSGDEQIIDVMQTSVTADPNSHKILRPKKFLDYGVFSGEKVAPEDRVPKAEIPEDLPFVGERPIRYSDLDYNCHLNNTVYGDIVTDFLPGGHDAFRYAEVQINYINESALGDVLKIYAARKDGFVMMKGGNARGCGFTATATLLPMDGKPV</sequence>
<name>A0A4Z0Y1Z4_9FIRM</name>
<proteinExistence type="predicted"/>
<dbReference type="SUPFAM" id="SSF54637">
    <property type="entry name" value="Thioesterase/thiol ester dehydrase-isomerase"/>
    <property type="match status" value="2"/>
</dbReference>
<dbReference type="Proteomes" id="UP000297714">
    <property type="component" value="Unassembled WGS sequence"/>
</dbReference>
<dbReference type="CDD" id="cd00586">
    <property type="entry name" value="4HBT"/>
    <property type="match status" value="1"/>
</dbReference>
<evidence type="ECO:0000259" key="1">
    <source>
        <dbReference type="Pfam" id="PF01643"/>
    </source>
</evidence>
<dbReference type="Pfam" id="PF20791">
    <property type="entry name" value="Acyl-ACP_TE_C"/>
    <property type="match status" value="1"/>
</dbReference>
<comment type="caution">
    <text evidence="3">The sequence shown here is derived from an EMBL/GenBank/DDBJ whole genome shotgun (WGS) entry which is preliminary data.</text>
</comment>
<organism evidence="3 4">
    <name type="scientific">Caproiciproducens galactitolivorans</name>
    <dbReference type="NCBI Taxonomy" id="642589"/>
    <lineage>
        <taxon>Bacteria</taxon>
        <taxon>Bacillati</taxon>
        <taxon>Bacillota</taxon>
        <taxon>Clostridia</taxon>
        <taxon>Eubacteriales</taxon>
        <taxon>Acutalibacteraceae</taxon>
        <taxon>Caproiciproducens</taxon>
    </lineage>
</organism>
<dbReference type="InterPro" id="IPR002864">
    <property type="entry name" value="Acyl-ACP_thioesterase_NHD"/>
</dbReference>
<protein>
    <submittedName>
        <fullName evidence="3">Acyl-ACP thioesterase</fullName>
    </submittedName>
</protein>
<dbReference type="AlphaFoldDB" id="A0A4Z0Y1Z4"/>
<dbReference type="InterPro" id="IPR029069">
    <property type="entry name" value="HotDog_dom_sf"/>
</dbReference>
<dbReference type="RefSeq" id="WP_135658310.1">
    <property type="nucleotide sequence ID" value="NZ_SRMQ01000003.1"/>
</dbReference>
<dbReference type="OrthoDB" id="9801517at2"/>
<dbReference type="Gene3D" id="3.10.129.10">
    <property type="entry name" value="Hotdog Thioesterase"/>
    <property type="match status" value="1"/>
</dbReference>